<dbReference type="EMBL" id="JMSE01000372">
    <property type="protein sequence ID" value="KDN70256.1"/>
    <property type="molecule type" value="Genomic_DNA"/>
</dbReference>
<feature type="compositionally biased region" description="Low complexity" evidence="1">
    <location>
        <begin position="12"/>
        <end position="28"/>
    </location>
</feature>
<sequence>MNKTEFNQSRYTPDVAATTRPTVTPADAQRQTFFVTPRRPSTSPIVRRVSRYNPDGCRTPRSIASSNNDHNDCRPLFENVARKLFSEPEPRLTTSPPAVQHMSNLRRAVLAILFLALALIFPKFSGLFVDIVVAVDYHWVEL</sequence>
<feature type="region of interest" description="Disordered" evidence="1">
    <location>
        <begin position="1"/>
        <end position="70"/>
    </location>
</feature>
<organism evidence="3 4">
    <name type="scientific">Colletotrichum sublineola</name>
    <name type="common">Sorghum anthracnose fungus</name>
    <dbReference type="NCBI Taxonomy" id="1173701"/>
    <lineage>
        <taxon>Eukaryota</taxon>
        <taxon>Fungi</taxon>
        <taxon>Dikarya</taxon>
        <taxon>Ascomycota</taxon>
        <taxon>Pezizomycotina</taxon>
        <taxon>Sordariomycetes</taxon>
        <taxon>Hypocreomycetidae</taxon>
        <taxon>Glomerellales</taxon>
        <taxon>Glomerellaceae</taxon>
        <taxon>Colletotrichum</taxon>
        <taxon>Colletotrichum graminicola species complex</taxon>
    </lineage>
</organism>
<comment type="caution">
    <text evidence="3">The sequence shown here is derived from an EMBL/GenBank/DDBJ whole genome shotgun (WGS) entry which is preliminary data.</text>
</comment>
<feature type="transmembrane region" description="Helical" evidence="2">
    <location>
        <begin position="108"/>
        <end position="135"/>
    </location>
</feature>
<evidence type="ECO:0000256" key="2">
    <source>
        <dbReference type="SAM" id="Phobius"/>
    </source>
</evidence>
<proteinExistence type="predicted"/>
<evidence type="ECO:0008006" key="5">
    <source>
        <dbReference type="Google" id="ProtNLM"/>
    </source>
</evidence>
<gene>
    <name evidence="3" type="ORF">CSUB01_12067</name>
</gene>
<dbReference type="Proteomes" id="UP000027238">
    <property type="component" value="Unassembled WGS sequence"/>
</dbReference>
<accession>A0A066XWW5</accession>
<name>A0A066XWW5_COLSU</name>
<dbReference type="AlphaFoldDB" id="A0A066XWW5"/>
<evidence type="ECO:0000313" key="4">
    <source>
        <dbReference type="Proteomes" id="UP000027238"/>
    </source>
</evidence>
<keyword evidence="4" id="KW-1185">Reference proteome</keyword>
<keyword evidence="2" id="KW-0812">Transmembrane</keyword>
<keyword evidence="2" id="KW-1133">Transmembrane helix</keyword>
<protein>
    <recommendedName>
        <fullName evidence="5">Transmembrane protein</fullName>
    </recommendedName>
</protein>
<keyword evidence="2" id="KW-0472">Membrane</keyword>
<dbReference type="HOGENOM" id="CLU_1815686_0_0_1"/>
<feature type="compositionally biased region" description="Polar residues" evidence="1">
    <location>
        <begin position="29"/>
        <end position="44"/>
    </location>
</feature>
<reference evidence="4" key="1">
    <citation type="journal article" date="2014" name="Genome Announc.">
        <title>Draft genome sequence of Colletotrichum sublineola, a destructive pathogen of cultivated sorghum.</title>
        <authorList>
            <person name="Baroncelli R."/>
            <person name="Sanz-Martin J.M."/>
            <person name="Rech G.E."/>
            <person name="Sukno S.A."/>
            <person name="Thon M.R."/>
        </authorList>
    </citation>
    <scope>NUCLEOTIDE SEQUENCE [LARGE SCALE GENOMIC DNA]</scope>
    <source>
        <strain evidence="4">TX430BB</strain>
    </source>
</reference>
<feature type="compositionally biased region" description="Polar residues" evidence="1">
    <location>
        <begin position="1"/>
        <end position="11"/>
    </location>
</feature>
<evidence type="ECO:0000313" key="3">
    <source>
        <dbReference type="EMBL" id="KDN70256.1"/>
    </source>
</evidence>
<evidence type="ECO:0000256" key="1">
    <source>
        <dbReference type="SAM" id="MobiDB-lite"/>
    </source>
</evidence>